<evidence type="ECO:0000259" key="3">
    <source>
        <dbReference type="Pfam" id="PF12338"/>
    </source>
</evidence>
<protein>
    <recommendedName>
        <fullName evidence="3">Ribulose-1,5-bisphosphate carboxylase small subunit N-terminal domain-containing protein</fullName>
    </recommendedName>
</protein>
<dbReference type="EMBL" id="CM007362">
    <property type="protein sequence ID" value="OIW17569.1"/>
    <property type="molecule type" value="Genomic_DNA"/>
</dbReference>
<organism evidence="4 5">
    <name type="scientific">Lupinus angustifolius</name>
    <name type="common">Narrow-leaved blue lupine</name>
    <dbReference type="NCBI Taxonomy" id="3871"/>
    <lineage>
        <taxon>Eukaryota</taxon>
        <taxon>Viridiplantae</taxon>
        <taxon>Streptophyta</taxon>
        <taxon>Embryophyta</taxon>
        <taxon>Tracheophyta</taxon>
        <taxon>Spermatophyta</taxon>
        <taxon>Magnoliopsida</taxon>
        <taxon>eudicotyledons</taxon>
        <taxon>Gunneridae</taxon>
        <taxon>Pentapetalae</taxon>
        <taxon>rosids</taxon>
        <taxon>fabids</taxon>
        <taxon>Fabales</taxon>
        <taxon>Fabaceae</taxon>
        <taxon>Papilionoideae</taxon>
        <taxon>50 kb inversion clade</taxon>
        <taxon>genistoids sensu lato</taxon>
        <taxon>core genistoids</taxon>
        <taxon>Genisteae</taxon>
        <taxon>Lupinus</taxon>
    </lineage>
</organism>
<dbReference type="OMA" id="GRVWPPI"/>
<dbReference type="InterPro" id="IPR024681">
    <property type="entry name" value="RuBisCO_ssu"/>
</dbReference>
<keyword evidence="5" id="KW-1185">Reference proteome</keyword>
<reference evidence="4 5" key="1">
    <citation type="journal article" date="2017" name="Plant Biotechnol. J.">
        <title>A comprehensive draft genome sequence for lupin (Lupinus angustifolius), an emerging health food: insights into plant-microbe interactions and legume evolution.</title>
        <authorList>
            <person name="Hane J.K."/>
            <person name="Ming Y."/>
            <person name="Kamphuis L.G."/>
            <person name="Nelson M.N."/>
            <person name="Garg G."/>
            <person name="Atkins C.A."/>
            <person name="Bayer P.E."/>
            <person name="Bravo A."/>
            <person name="Bringans S."/>
            <person name="Cannon S."/>
            <person name="Edwards D."/>
            <person name="Foley R."/>
            <person name="Gao L.L."/>
            <person name="Harrison M.J."/>
            <person name="Huang W."/>
            <person name="Hurgobin B."/>
            <person name="Li S."/>
            <person name="Liu C.W."/>
            <person name="McGrath A."/>
            <person name="Morahan G."/>
            <person name="Murray J."/>
            <person name="Weller J."/>
            <person name="Jian J."/>
            <person name="Singh K.B."/>
        </authorList>
    </citation>
    <scope>NUCLEOTIDE SEQUENCE [LARGE SCALE GENOMIC DNA]</scope>
    <source>
        <strain evidence="5">cv. Tanjil</strain>
        <tissue evidence="4">Whole plant</tissue>
    </source>
</reference>
<dbReference type="PRINTS" id="PR00152">
    <property type="entry name" value="RUBISCOSMALL"/>
</dbReference>
<accession>A0A1J7IFX8</accession>
<name>A0A1J7IFX8_LUPAN</name>
<dbReference type="InterPro" id="IPR024680">
    <property type="entry name" value="RuBisCO_ssu_N"/>
</dbReference>
<dbReference type="Proteomes" id="UP000188354">
    <property type="component" value="Chromosome LG02"/>
</dbReference>
<dbReference type="SUPFAM" id="SSF55239">
    <property type="entry name" value="RuBisCO, small subunit"/>
    <property type="match status" value="1"/>
</dbReference>
<dbReference type="KEGG" id="lang:109329618"/>
<dbReference type="PANTHER" id="PTHR31262">
    <property type="entry name" value="RIBULOSE BISPHOSPHATE CARBOXYLASE SMALL CHAIN 1, CHLOROPLASTIC"/>
    <property type="match status" value="1"/>
</dbReference>
<keyword evidence="2" id="KW-0934">Plastid</keyword>
<dbReference type="AlphaFoldDB" id="A0A1J7IFX8"/>
<keyword evidence="1" id="KW-0150">Chloroplast</keyword>
<evidence type="ECO:0000256" key="1">
    <source>
        <dbReference type="ARBA" id="ARBA00022528"/>
    </source>
</evidence>
<sequence length="82" mass="8767">MISSPALNTINRATPVQVVAPFTGLKSIPGFPVTRKTNNDITTIANNGGRVQCMKVWPPIGLKKFETLSYLPSLSPESLAIG</sequence>
<dbReference type="Pfam" id="PF12338">
    <property type="entry name" value="RbcS"/>
    <property type="match status" value="1"/>
</dbReference>
<dbReference type="PANTHER" id="PTHR31262:SF10">
    <property type="entry name" value="RIBULOSE BISPHOSPHATE CARBOXYLASE SMALL SUBUNIT 1A, CHLOROPLASTIC-RELATED"/>
    <property type="match status" value="1"/>
</dbReference>
<evidence type="ECO:0000313" key="4">
    <source>
        <dbReference type="EMBL" id="OIW17569.1"/>
    </source>
</evidence>
<dbReference type="STRING" id="3871.A0A1J7IFX8"/>
<proteinExistence type="predicted"/>
<evidence type="ECO:0000256" key="2">
    <source>
        <dbReference type="ARBA" id="ARBA00022640"/>
    </source>
</evidence>
<dbReference type="Gene3D" id="3.30.190.10">
    <property type="entry name" value="Ribulose bisphosphate carboxylase, small subunit"/>
    <property type="match status" value="1"/>
</dbReference>
<evidence type="ECO:0000313" key="5">
    <source>
        <dbReference type="Proteomes" id="UP000188354"/>
    </source>
</evidence>
<dbReference type="Gramene" id="OIW17569">
    <property type="protein sequence ID" value="OIW17569"/>
    <property type="gene ID" value="TanjilG_08847"/>
</dbReference>
<dbReference type="OrthoDB" id="561at2759"/>
<dbReference type="InterPro" id="IPR036385">
    <property type="entry name" value="RuBisCO_ssu_sf"/>
</dbReference>
<gene>
    <name evidence="4" type="ORF">TanjilG_08847</name>
</gene>
<feature type="domain" description="Ribulose-1,5-bisphosphate carboxylase small subunit N-terminal" evidence="3">
    <location>
        <begin position="1"/>
        <end position="40"/>
    </location>
</feature>